<dbReference type="SUPFAM" id="SSF81901">
    <property type="entry name" value="HCP-like"/>
    <property type="match status" value="1"/>
</dbReference>
<evidence type="ECO:0008006" key="3">
    <source>
        <dbReference type="Google" id="ProtNLM"/>
    </source>
</evidence>
<reference evidence="2" key="1">
    <citation type="submission" date="2017-02" db="EMBL/GenBank/DDBJ databases">
        <authorList>
            <person name="Tetz G."/>
            <person name="Tetz V."/>
        </authorList>
    </citation>
    <scope>NUCLEOTIDE SEQUENCE [LARGE SCALE GENOMIC DNA]</scope>
    <source>
        <strain evidence="2">VT16-26</strain>
    </source>
</reference>
<dbReference type="RefSeq" id="WP_087710723.1">
    <property type="nucleotide sequence ID" value="NZ_MVAG01000128.1"/>
</dbReference>
<dbReference type="AlphaFoldDB" id="A0A202BVK7"/>
<organism evidence="1 2">
    <name type="scientific">Chryseobacterium mucoviscidosis</name>
    <dbReference type="NCBI Taxonomy" id="1945581"/>
    <lineage>
        <taxon>Bacteria</taxon>
        <taxon>Pseudomonadati</taxon>
        <taxon>Bacteroidota</taxon>
        <taxon>Flavobacteriia</taxon>
        <taxon>Flavobacteriales</taxon>
        <taxon>Weeksellaceae</taxon>
        <taxon>Chryseobacterium group</taxon>
        <taxon>Chryseobacterium</taxon>
    </lineage>
</organism>
<dbReference type="Proteomes" id="UP000196355">
    <property type="component" value="Unassembled WGS sequence"/>
</dbReference>
<comment type="caution">
    <text evidence="1">The sequence shown here is derived from an EMBL/GenBank/DDBJ whole genome shotgun (WGS) entry which is preliminary data.</text>
</comment>
<sequence>MAINFASEEEKNGFWELSNTIQAGNYGEALNLSKNLLEKFPDNKAIYHNQIGAMIYLSKNDYWGATSHYTKALEYGFDAEACEENIWESAVDSYKFLIDSEEGFCSLMIKDTHEFIAANDLVQKYESLFPNGKYADEAKELNYIFNLTKELQGNNNYTSSALKQNYSENYPDGKHGEVMTALCEIVDRNINYGLLHFH</sequence>
<keyword evidence="2" id="KW-1185">Reference proteome</keyword>
<evidence type="ECO:0000313" key="2">
    <source>
        <dbReference type="Proteomes" id="UP000196355"/>
    </source>
</evidence>
<dbReference type="Gene3D" id="1.25.40.10">
    <property type="entry name" value="Tetratricopeptide repeat domain"/>
    <property type="match status" value="1"/>
</dbReference>
<proteinExistence type="predicted"/>
<dbReference type="InterPro" id="IPR011990">
    <property type="entry name" value="TPR-like_helical_dom_sf"/>
</dbReference>
<gene>
    <name evidence="1" type="ORF">B0E34_14990</name>
</gene>
<dbReference type="EMBL" id="MVAG01000128">
    <property type="protein sequence ID" value="OVE55533.1"/>
    <property type="molecule type" value="Genomic_DNA"/>
</dbReference>
<name>A0A202BVK7_9FLAO</name>
<evidence type="ECO:0000313" key="1">
    <source>
        <dbReference type="EMBL" id="OVE55533.1"/>
    </source>
</evidence>
<accession>A0A202BVK7</accession>
<protein>
    <recommendedName>
        <fullName evidence="3">Tetratricopeptide repeat protein</fullName>
    </recommendedName>
</protein>